<evidence type="ECO:0000313" key="2">
    <source>
        <dbReference type="Proteomes" id="UP000675880"/>
    </source>
</evidence>
<dbReference type="EMBL" id="CAJNBJ010000001">
    <property type="protein sequence ID" value="CAE6705089.1"/>
    <property type="molecule type" value="Genomic_DNA"/>
</dbReference>
<protein>
    <submittedName>
        <fullName evidence="1">Uncharacterized protein</fullName>
    </submittedName>
</protein>
<accession>A0ABM8QM84</accession>
<gene>
    <name evidence="1" type="ORF">NSPZN2_10931</name>
</gene>
<reference evidence="1 2" key="1">
    <citation type="submission" date="2021-02" db="EMBL/GenBank/DDBJ databases">
        <authorList>
            <person name="Han P."/>
        </authorList>
    </citation>
    <scope>NUCLEOTIDE SEQUENCE [LARGE SCALE GENOMIC DNA]</scope>
    <source>
        <strain evidence="1">Candidatus Nitrospira sp. ZN2</strain>
    </source>
</reference>
<proteinExistence type="predicted"/>
<evidence type="ECO:0000313" key="1">
    <source>
        <dbReference type="EMBL" id="CAE6705089.1"/>
    </source>
</evidence>
<name>A0ABM8QM84_9BACT</name>
<sequence length="59" mass="6563">MGTQVRSCPKCFQLMWLKQDHYEVLDEQTVRAKCPHCGSTVRFQLVTAGANAAGPKMGH</sequence>
<dbReference type="Proteomes" id="UP000675880">
    <property type="component" value="Unassembled WGS sequence"/>
</dbReference>
<keyword evidence="2" id="KW-1185">Reference proteome</keyword>
<comment type="caution">
    <text evidence="1">The sequence shown here is derived from an EMBL/GenBank/DDBJ whole genome shotgun (WGS) entry which is preliminary data.</text>
</comment>
<dbReference type="RefSeq" id="WP_213040741.1">
    <property type="nucleotide sequence ID" value="NZ_CAJNBJ010000001.1"/>
</dbReference>
<organism evidence="1 2">
    <name type="scientific">Nitrospira defluvii</name>
    <dbReference type="NCBI Taxonomy" id="330214"/>
    <lineage>
        <taxon>Bacteria</taxon>
        <taxon>Pseudomonadati</taxon>
        <taxon>Nitrospirota</taxon>
        <taxon>Nitrospiria</taxon>
        <taxon>Nitrospirales</taxon>
        <taxon>Nitrospiraceae</taxon>
        <taxon>Nitrospira</taxon>
    </lineage>
</organism>